<dbReference type="Proteomes" id="UP000716291">
    <property type="component" value="Unassembled WGS sequence"/>
</dbReference>
<dbReference type="EMBL" id="JAANQT010000576">
    <property type="protein sequence ID" value="KAG1309883.1"/>
    <property type="molecule type" value="Genomic_DNA"/>
</dbReference>
<dbReference type="GO" id="GO:0006351">
    <property type="term" value="P:DNA-templated transcription"/>
    <property type="evidence" value="ECO:0007669"/>
    <property type="project" value="InterPro"/>
</dbReference>
<dbReference type="CDD" id="cd12148">
    <property type="entry name" value="fungal_TF_MHR"/>
    <property type="match status" value="1"/>
</dbReference>
<keyword evidence="9" id="KW-1185">Reference proteome</keyword>
<keyword evidence="2" id="KW-0862">Zinc</keyword>
<accession>A0A9P6XBN3</accession>
<dbReference type="Pfam" id="PF04082">
    <property type="entry name" value="Fungal_trans"/>
    <property type="match status" value="1"/>
</dbReference>
<sequence length="605" mass="69419">MTVSAISISAPYTTDHLNSQIDRFTINEIGQAVYVNDSISRQDRIPPNKINHYYYDTQPDISSVSDSPLSSTVAFFSCHPITAEEPIKEHLLADKQIVTEAEPLIDVYFDYVHKYIPMIHKSSLIKQMHSTTTPPSRLLLYAMCAVASRWSLSQLGYSGSNLIPPGYTYYQKALGLLDDFFDVPRVSTIQSLILLVKYQEYFQRIGYFHRSYAYLGIAARMCIDLGLSEVDGEGVEAEISKRTFWATFTYDIFVSIEQGRDTYFEASKCVAGYPVATTEENSVYEDAITNHNILIQLSKILSVTYSIKRRFTIRKQTQGNQRTKEQTVEEQSWLFSIHTHLENFFYEISQDSFAESQTTQDPYIGLIYMTYYFCIILLHRSYIENPLDETEYNFAPYPHRRLCVNAASNITLIAESLQKRFPIHVFALPIRGVQHTIHCLAAAATIHQHEMLHTEDAMAKKMANRWYLSTVKMVQSLSMQSPSIETVKYFNEQHRKRPSSAYFHGTANTPINSEKPRPLSMAFLENQMGWSAASSPVYPVQQQTSYPQQQPQSMILSDLTDLQKQELTLNGLNESPCYEQYDPIPDMNDLFLIDKDEIQNLSMEM</sequence>
<comment type="caution">
    <text evidence="8">The sequence shown here is derived from an EMBL/GenBank/DDBJ whole genome shotgun (WGS) entry which is preliminary data.</text>
</comment>
<evidence type="ECO:0000256" key="1">
    <source>
        <dbReference type="ARBA" id="ARBA00022723"/>
    </source>
</evidence>
<dbReference type="InterPro" id="IPR007219">
    <property type="entry name" value="XnlR_reg_dom"/>
</dbReference>
<evidence type="ECO:0000313" key="9">
    <source>
        <dbReference type="Proteomes" id="UP000716291"/>
    </source>
</evidence>
<keyword evidence="1" id="KW-0479">Metal-binding</keyword>
<organism evidence="8 9">
    <name type="scientific">Rhizopus oryzae</name>
    <name type="common">Mucormycosis agent</name>
    <name type="synonym">Rhizopus arrhizus var. delemar</name>
    <dbReference type="NCBI Taxonomy" id="64495"/>
    <lineage>
        <taxon>Eukaryota</taxon>
        <taxon>Fungi</taxon>
        <taxon>Fungi incertae sedis</taxon>
        <taxon>Mucoromycota</taxon>
        <taxon>Mucoromycotina</taxon>
        <taxon>Mucoromycetes</taxon>
        <taxon>Mucorales</taxon>
        <taxon>Mucorineae</taxon>
        <taxon>Rhizopodaceae</taxon>
        <taxon>Rhizopus</taxon>
    </lineage>
</organism>
<evidence type="ECO:0000256" key="3">
    <source>
        <dbReference type="ARBA" id="ARBA00023015"/>
    </source>
</evidence>
<name>A0A9P6XBN3_RHIOR</name>
<evidence type="ECO:0000256" key="5">
    <source>
        <dbReference type="ARBA" id="ARBA00023163"/>
    </source>
</evidence>
<dbReference type="PANTHER" id="PTHR31313:SF79">
    <property type="entry name" value="C6 FINGER DOMAIN-CONTAINING PROTEIN"/>
    <property type="match status" value="1"/>
</dbReference>
<evidence type="ECO:0000313" key="8">
    <source>
        <dbReference type="EMBL" id="KAG1309883.1"/>
    </source>
</evidence>
<dbReference type="GO" id="GO:0008270">
    <property type="term" value="F:zinc ion binding"/>
    <property type="evidence" value="ECO:0007669"/>
    <property type="project" value="InterPro"/>
</dbReference>
<feature type="domain" description="Xylanolytic transcriptional activator regulatory" evidence="7">
    <location>
        <begin position="211"/>
        <end position="280"/>
    </location>
</feature>
<keyword evidence="4" id="KW-0238">DNA-binding</keyword>
<dbReference type="SMART" id="SM00906">
    <property type="entry name" value="Fungal_trans"/>
    <property type="match status" value="1"/>
</dbReference>
<reference evidence="8" key="1">
    <citation type="journal article" date="2020" name="Microb. Genom.">
        <title>Genetic diversity of clinical and environmental Mucorales isolates obtained from an investigation of mucormycosis cases among solid organ transplant recipients.</title>
        <authorList>
            <person name="Nguyen M.H."/>
            <person name="Kaul D."/>
            <person name="Muto C."/>
            <person name="Cheng S.J."/>
            <person name="Richter R.A."/>
            <person name="Bruno V.M."/>
            <person name="Liu G."/>
            <person name="Beyhan S."/>
            <person name="Sundermann A.J."/>
            <person name="Mounaud S."/>
            <person name="Pasculle A.W."/>
            <person name="Nierman W.C."/>
            <person name="Driscoll E."/>
            <person name="Cumbie R."/>
            <person name="Clancy C.J."/>
            <person name="Dupont C.L."/>
        </authorList>
    </citation>
    <scope>NUCLEOTIDE SEQUENCE</scope>
    <source>
        <strain evidence="8">GL11</strain>
    </source>
</reference>
<dbReference type="GO" id="GO:0003677">
    <property type="term" value="F:DNA binding"/>
    <property type="evidence" value="ECO:0007669"/>
    <property type="project" value="UniProtKB-KW"/>
</dbReference>
<dbReference type="InterPro" id="IPR051615">
    <property type="entry name" value="Transcr_Regulatory_Elem"/>
</dbReference>
<keyword evidence="3" id="KW-0805">Transcription regulation</keyword>
<evidence type="ECO:0000256" key="2">
    <source>
        <dbReference type="ARBA" id="ARBA00022833"/>
    </source>
</evidence>
<evidence type="ECO:0000256" key="4">
    <source>
        <dbReference type="ARBA" id="ARBA00023125"/>
    </source>
</evidence>
<dbReference type="PANTHER" id="PTHR31313">
    <property type="entry name" value="TY1 ENHANCER ACTIVATOR"/>
    <property type="match status" value="1"/>
</dbReference>
<evidence type="ECO:0000259" key="7">
    <source>
        <dbReference type="SMART" id="SM00906"/>
    </source>
</evidence>
<gene>
    <name evidence="8" type="ORF">G6F64_004977</name>
</gene>
<protein>
    <recommendedName>
        <fullName evidence="7">Xylanolytic transcriptional activator regulatory domain-containing protein</fullName>
    </recommendedName>
</protein>
<proteinExistence type="predicted"/>
<keyword evidence="5" id="KW-0804">Transcription</keyword>
<dbReference type="AlphaFoldDB" id="A0A9P6XBN3"/>
<evidence type="ECO:0000256" key="6">
    <source>
        <dbReference type="ARBA" id="ARBA00023242"/>
    </source>
</evidence>
<keyword evidence="6" id="KW-0539">Nucleus</keyword>